<evidence type="ECO:0000256" key="8">
    <source>
        <dbReference type="ARBA" id="ARBA00023163"/>
    </source>
</evidence>
<evidence type="ECO:0000259" key="13">
    <source>
        <dbReference type="SMART" id="SM00906"/>
    </source>
</evidence>
<evidence type="ECO:0000256" key="12">
    <source>
        <dbReference type="SAM" id="Phobius"/>
    </source>
</evidence>
<protein>
    <recommendedName>
        <fullName evidence="13">Xylanolytic transcriptional activator regulatory domain-containing protein</fullName>
    </recommendedName>
</protein>
<dbReference type="eggNOG" id="KOG0158">
    <property type="taxonomic scope" value="Eukaryota"/>
</dbReference>
<sequence length="1060" mass="118496">MALSTLVETATTNPVLTVISFVAGYISCVCVYRILFHPLSRIPGPPVAACTSLWLAYHAYVGDEASVIYDLHKKYGPVLRVGPEDVDIAEGDAIETIYLERGGFQKSRPYTKFDIDGHPTIFSTLTMDERASRAKAVVPLFSTTSIRNSNGVLCEVVDAFVARLQKEAATGEPVNVLNLTRSMAVDAVSSYLFQQNYGGIAEGASEMSASQFVDAYVGVGAFFYFPERIAGLAMRIFDALTSNEHTVKSFQVVDNFVHKLVASASPGSGSYPSRLLERSIDEKQTRVECKDLIFAGSDSTGMNMATILWYLSRNADFYDRLKKEVLQRKRDGEDPTAGPYLRGVVREGLRLSWANPTRLPRMVPEGGWKYKDFYFPSGANVGVSTWQVHQEEDIFPEPREFRPERWLNPSDKMLRNFFAFGKGNRTCIAQNLALVELIMATAKIAETDALRGARTVQDKIEIYEWYVQSLQRRIKDLEKQLSLALSTSRNSVDSVYSEPNNGGSPPLEAFIPDVSTSEEIGVHAIPASASNRFSPTAGTRGRAHSLASELELLSLSATAERYLGSSSGVSFAKLTQAVLRRLSPDKSSFVFEEDVEPKGSPDENQILDQFIDPLSFRKYGSSSLISSSSAFTTFPELDQQEQLDVVELELPAQSHAAHLTDFYWSHSHTLYPIIRKNEFMDALWKVYTDPGDPVVQSPLWLFRIWMVLAIGSTAYCSVSLVEESESVMFFNKAMTYFEGAFSCGDMAALEVLMLQVSYSFFNQLGPNTWFLVGVATRMAIGMGLHTSSTYDNVPVDVSEYRKRIFWSLYMMDRVVSMALGRPFAMRDNDIDVEIFADVDDENIQPDRIVPQDPLKPSSMQVPRHILALRKIASVIGEKVYSQTKARGMDQAQRDEIIHQIHKQLVEWRRSMPFPLPELQGSRVPHLSSSWFDLNYYTHVTMLYRPSPLCPTLDVPKVKILAESSAMSIRQAMNMHLQQRLSYNWLNLFGVFTSSLALMYSVTAQPDSLSSALEQTGAVGDLELAVELLGTFGKKFPSALKCRGMIREVVSRLKDHLTPQD</sequence>
<feature type="coiled-coil region" evidence="11">
    <location>
        <begin position="460"/>
        <end position="487"/>
    </location>
</feature>
<evidence type="ECO:0000256" key="9">
    <source>
        <dbReference type="ARBA" id="ARBA00023242"/>
    </source>
</evidence>
<proteinExistence type="predicted"/>
<evidence type="ECO:0000256" key="4">
    <source>
        <dbReference type="ARBA" id="ARBA00023002"/>
    </source>
</evidence>
<dbReference type="GO" id="GO:0016705">
    <property type="term" value="F:oxidoreductase activity, acting on paired donors, with incorporation or reduction of molecular oxygen"/>
    <property type="evidence" value="ECO:0007669"/>
    <property type="project" value="InterPro"/>
</dbReference>
<name>V5FA28_BYSSN</name>
<dbReference type="OrthoDB" id="189997at2759"/>
<dbReference type="GO" id="GO:0008270">
    <property type="term" value="F:zinc ion binding"/>
    <property type="evidence" value="ECO:0007669"/>
    <property type="project" value="InterPro"/>
</dbReference>
<dbReference type="GO" id="GO:0006351">
    <property type="term" value="P:DNA-templated transcription"/>
    <property type="evidence" value="ECO:0007669"/>
    <property type="project" value="InterPro"/>
</dbReference>
<dbReference type="GO" id="GO:0005506">
    <property type="term" value="F:iron ion binding"/>
    <property type="evidence" value="ECO:0007669"/>
    <property type="project" value="InterPro"/>
</dbReference>
<evidence type="ECO:0000256" key="2">
    <source>
        <dbReference type="ARBA" id="ARBA00022723"/>
    </source>
</evidence>
<dbReference type="SMART" id="SM00906">
    <property type="entry name" value="Fungal_trans"/>
    <property type="match status" value="1"/>
</dbReference>
<dbReference type="HOGENOM" id="CLU_289345_0_0_1"/>
<dbReference type="Gene3D" id="1.10.630.10">
    <property type="entry name" value="Cytochrome P450"/>
    <property type="match status" value="1"/>
</dbReference>
<reference evidence="15" key="1">
    <citation type="journal article" date="2014" name="Genome Announc.">
        <title>Draft genome sequence of the formaldehyde-resistant fungus Byssochlamys spectabilis No. 5 (anamorph Paecilomyces variotii No. 5) (NBRC109023).</title>
        <authorList>
            <person name="Oka T."/>
            <person name="Ekino K."/>
            <person name="Fukuda K."/>
            <person name="Nomura Y."/>
        </authorList>
    </citation>
    <scope>NUCLEOTIDE SEQUENCE [LARGE SCALE GENOMIC DNA]</scope>
    <source>
        <strain evidence="15">No. 5 / NBRC 109023</strain>
    </source>
</reference>
<dbReference type="GO" id="GO:0004497">
    <property type="term" value="F:monooxygenase activity"/>
    <property type="evidence" value="ECO:0007669"/>
    <property type="project" value="InterPro"/>
</dbReference>
<dbReference type="GO" id="GO:0005634">
    <property type="term" value="C:nucleus"/>
    <property type="evidence" value="ECO:0007669"/>
    <property type="project" value="UniProtKB-SubCell"/>
</dbReference>
<evidence type="ECO:0000256" key="6">
    <source>
        <dbReference type="ARBA" id="ARBA00023015"/>
    </source>
</evidence>
<dbReference type="InterPro" id="IPR001128">
    <property type="entry name" value="Cyt_P450"/>
</dbReference>
<evidence type="ECO:0000313" key="15">
    <source>
        <dbReference type="Proteomes" id="UP000018001"/>
    </source>
</evidence>
<dbReference type="GO" id="GO:0043565">
    <property type="term" value="F:sequence-specific DNA binding"/>
    <property type="evidence" value="ECO:0007669"/>
    <property type="project" value="TreeGrafter"/>
</dbReference>
<feature type="domain" description="Xylanolytic transcriptional activator regulatory" evidence="13">
    <location>
        <begin position="768"/>
        <end position="841"/>
    </location>
</feature>
<evidence type="ECO:0000256" key="7">
    <source>
        <dbReference type="ARBA" id="ARBA00023125"/>
    </source>
</evidence>
<dbReference type="GO" id="GO:0000981">
    <property type="term" value="F:DNA-binding transcription factor activity, RNA polymerase II-specific"/>
    <property type="evidence" value="ECO:0007669"/>
    <property type="project" value="TreeGrafter"/>
</dbReference>
<keyword evidence="11" id="KW-0175">Coiled coil</keyword>
<keyword evidence="12" id="KW-0472">Membrane</keyword>
<keyword evidence="12" id="KW-1133">Transmembrane helix</keyword>
<keyword evidence="4" id="KW-0560">Oxidoreductase</keyword>
<keyword evidence="10" id="KW-0349">Heme</keyword>
<dbReference type="GO" id="GO:0045944">
    <property type="term" value="P:positive regulation of transcription by RNA polymerase II"/>
    <property type="evidence" value="ECO:0007669"/>
    <property type="project" value="TreeGrafter"/>
</dbReference>
<comment type="cofactor">
    <cofactor evidence="10">
        <name>heme</name>
        <dbReference type="ChEBI" id="CHEBI:30413"/>
    </cofactor>
</comment>
<organism evidence="14 15">
    <name type="scientific">Byssochlamys spectabilis (strain No. 5 / NBRC 109023)</name>
    <name type="common">Paecilomyces variotii</name>
    <dbReference type="NCBI Taxonomy" id="1356009"/>
    <lineage>
        <taxon>Eukaryota</taxon>
        <taxon>Fungi</taxon>
        <taxon>Dikarya</taxon>
        <taxon>Ascomycota</taxon>
        <taxon>Pezizomycotina</taxon>
        <taxon>Eurotiomycetes</taxon>
        <taxon>Eurotiomycetidae</taxon>
        <taxon>Eurotiales</taxon>
        <taxon>Thermoascaceae</taxon>
        <taxon>Paecilomyces</taxon>
    </lineage>
</organism>
<dbReference type="InParanoid" id="V5FA28"/>
<keyword evidence="9" id="KW-0539">Nucleus</keyword>
<dbReference type="CDD" id="cd12148">
    <property type="entry name" value="fungal_TF_MHR"/>
    <property type="match status" value="1"/>
</dbReference>
<comment type="caution">
    <text evidence="14">The sequence shown here is derived from an EMBL/GenBank/DDBJ whole genome shotgun (WGS) entry which is preliminary data.</text>
</comment>
<keyword evidence="6" id="KW-0805">Transcription regulation</keyword>
<dbReference type="Pfam" id="PF04082">
    <property type="entry name" value="Fungal_trans"/>
    <property type="match status" value="1"/>
</dbReference>
<dbReference type="CDD" id="cd11062">
    <property type="entry name" value="CYP58-like"/>
    <property type="match status" value="1"/>
</dbReference>
<dbReference type="InterPro" id="IPR052202">
    <property type="entry name" value="Yeast_MetPath_Reg"/>
</dbReference>
<keyword evidence="5 10" id="KW-0408">Iron</keyword>
<dbReference type="Proteomes" id="UP000018001">
    <property type="component" value="Unassembled WGS sequence"/>
</dbReference>
<accession>V5FA28</accession>
<dbReference type="InterPro" id="IPR007219">
    <property type="entry name" value="XnlR_reg_dom"/>
</dbReference>
<keyword evidence="15" id="KW-1185">Reference proteome</keyword>
<gene>
    <name evidence="14" type="ORF">PVAR5_1765</name>
</gene>
<dbReference type="PROSITE" id="PS00086">
    <property type="entry name" value="CYTOCHROME_P450"/>
    <property type="match status" value="1"/>
</dbReference>
<evidence type="ECO:0000256" key="5">
    <source>
        <dbReference type="ARBA" id="ARBA00023004"/>
    </source>
</evidence>
<dbReference type="SUPFAM" id="SSF48264">
    <property type="entry name" value="Cytochrome P450"/>
    <property type="match status" value="1"/>
</dbReference>
<dbReference type="AlphaFoldDB" id="V5FA28"/>
<dbReference type="PANTHER" id="PTHR47782">
    <property type="entry name" value="ZN(II)2CYS6 TRANSCRIPTION FACTOR (EUROFUNG)-RELATED"/>
    <property type="match status" value="1"/>
</dbReference>
<keyword evidence="7" id="KW-0238">DNA-binding</keyword>
<evidence type="ECO:0000256" key="11">
    <source>
        <dbReference type="SAM" id="Coils"/>
    </source>
</evidence>
<dbReference type="EMBL" id="BAUL01000048">
    <property type="protein sequence ID" value="GAD93159.1"/>
    <property type="molecule type" value="Genomic_DNA"/>
</dbReference>
<keyword evidence="3" id="KW-0862">Zinc</keyword>
<evidence type="ECO:0000256" key="1">
    <source>
        <dbReference type="ARBA" id="ARBA00004123"/>
    </source>
</evidence>
<dbReference type="InterPro" id="IPR017972">
    <property type="entry name" value="Cyt_P450_CS"/>
</dbReference>
<dbReference type="InterPro" id="IPR002401">
    <property type="entry name" value="Cyt_P450_E_grp-I"/>
</dbReference>
<feature type="binding site" description="axial binding residue" evidence="10">
    <location>
        <position position="427"/>
    </location>
    <ligand>
        <name>heme</name>
        <dbReference type="ChEBI" id="CHEBI:30413"/>
    </ligand>
    <ligandPart>
        <name>Fe</name>
        <dbReference type="ChEBI" id="CHEBI:18248"/>
    </ligandPart>
</feature>
<comment type="subcellular location">
    <subcellularLocation>
        <location evidence="1">Nucleus</location>
    </subcellularLocation>
</comment>
<dbReference type="InterPro" id="IPR036396">
    <property type="entry name" value="Cyt_P450_sf"/>
</dbReference>
<evidence type="ECO:0000256" key="10">
    <source>
        <dbReference type="PIRSR" id="PIRSR602401-1"/>
    </source>
</evidence>
<dbReference type="PANTHER" id="PTHR47782:SF12">
    <property type="entry name" value="ZN(II)2CYS6 TRANSCRIPTION FACTOR (EUROFUNG)"/>
    <property type="match status" value="1"/>
</dbReference>
<evidence type="ECO:0000256" key="3">
    <source>
        <dbReference type="ARBA" id="ARBA00022833"/>
    </source>
</evidence>
<feature type="transmembrane region" description="Helical" evidence="12">
    <location>
        <begin position="15"/>
        <end position="35"/>
    </location>
</feature>
<dbReference type="PRINTS" id="PR00463">
    <property type="entry name" value="EP450I"/>
</dbReference>
<keyword evidence="8" id="KW-0804">Transcription</keyword>
<keyword evidence="2 10" id="KW-0479">Metal-binding</keyword>
<keyword evidence="12" id="KW-0812">Transmembrane</keyword>
<dbReference type="GO" id="GO:0020037">
    <property type="term" value="F:heme binding"/>
    <property type="evidence" value="ECO:0007669"/>
    <property type="project" value="InterPro"/>
</dbReference>
<evidence type="ECO:0000313" key="14">
    <source>
        <dbReference type="EMBL" id="GAD93159.1"/>
    </source>
</evidence>
<dbReference type="Pfam" id="PF00067">
    <property type="entry name" value="p450"/>
    <property type="match status" value="1"/>
</dbReference>